<dbReference type="InterPro" id="IPR003695">
    <property type="entry name" value="Ppx_GppA_N"/>
</dbReference>
<gene>
    <name evidence="3" type="ORF">HT99x_012520</name>
    <name evidence="2" type="ORF">HT99x_02377</name>
</gene>
<dbReference type="GO" id="GO:0006357">
    <property type="term" value="P:regulation of transcription by RNA polymerase II"/>
    <property type="evidence" value="ECO:0007669"/>
    <property type="project" value="TreeGrafter"/>
</dbReference>
<protein>
    <submittedName>
        <fullName evidence="2">Guanosine pentaphosphate phosphohydrolase</fullName>
    </submittedName>
</protein>
<dbReference type="InterPro" id="IPR050273">
    <property type="entry name" value="GppA/Ppx_hydrolase"/>
</dbReference>
<dbReference type="Proteomes" id="UP000051497">
    <property type="component" value="Unassembled WGS sequence"/>
</dbReference>
<dbReference type="GO" id="GO:0016787">
    <property type="term" value="F:hydrolase activity"/>
    <property type="evidence" value="ECO:0007669"/>
    <property type="project" value="UniProtKB-KW"/>
</dbReference>
<dbReference type="STRING" id="295108.HT99x_02377"/>
<dbReference type="InterPro" id="IPR043129">
    <property type="entry name" value="ATPase_NBD"/>
</dbReference>
<evidence type="ECO:0000313" key="3">
    <source>
        <dbReference type="EMBL" id="MCS5712258.1"/>
    </source>
</evidence>
<dbReference type="Gene3D" id="3.30.420.40">
    <property type="match status" value="1"/>
</dbReference>
<dbReference type="Gene3D" id="3.30.420.150">
    <property type="entry name" value="Exopolyphosphatase. Domain 2"/>
    <property type="match status" value="1"/>
</dbReference>
<dbReference type="AlphaFoldDB" id="A0A0Q9YV07"/>
<dbReference type="EMBL" id="LKAJ02000001">
    <property type="protein sequence ID" value="MCS5712258.1"/>
    <property type="molecule type" value="Genomic_DNA"/>
</dbReference>
<evidence type="ECO:0000313" key="4">
    <source>
        <dbReference type="Proteomes" id="UP000051497"/>
    </source>
</evidence>
<reference evidence="3" key="3">
    <citation type="submission" date="2021-06" db="EMBL/GenBank/DDBJ databases">
        <title>Genomic Description and Analysis of Intracellular Bacteria, Candidatus Berkiella cookevillensis and Candidatus Berkiella aquae.</title>
        <authorList>
            <person name="Kidane D.T."/>
            <person name="Mehari Y.T."/>
            <person name="Rice F.C."/>
            <person name="Arivett B.A."/>
            <person name="Farone A.L."/>
            <person name="Berk S.G."/>
            <person name="Farone M.B."/>
        </authorList>
    </citation>
    <scope>NUCLEOTIDE SEQUENCE</scope>
    <source>
        <strain evidence="3">HT99</strain>
    </source>
</reference>
<keyword evidence="4" id="KW-1185">Reference proteome</keyword>
<keyword evidence="2" id="KW-0378">Hydrolase</keyword>
<evidence type="ECO:0000313" key="2">
    <source>
        <dbReference type="EMBL" id="KRG20449.1"/>
    </source>
</evidence>
<organism evidence="2">
    <name type="scientific">Candidatus Berkiella aquae</name>
    <dbReference type="NCBI Taxonomy" id="295108"/>
    <lineage>
        <taxon>Bacteria</taxon>
        <taxon>Pseudomonadati</taxon>
        <taxon>Pseudomonadota</taxon>
        <taxon>Gammaproteobacteria</taxon>
        <taxon>Candidatus Berkiellales</taxon>
        <taxon>Candidatus Berkiellaceae</taxon>
        <taxon>Candidatus Berkiella</taxon>
    </lineage>
</organism>
<proteinExistence type="predicted"/>
<evidence type="ECO:0000259" key="1">
    <source>
        <dbReference type="Pfam" id="PF02541"/>
    </source>
</evidence>
<dbReference type="OrthoDB" id="6430150at2"/>
<reference evidence="3" key="2">
    <citation type="journal article" date="2016" name="Genome Announc.">
        <title>Draft Genome Sequences of Two Novel Amoeba-Resistant Intranuclear Bacteria, 'Candidatus Berkiella cookevillensis' and 'Candidatus Berkiella aquae'.</title>
        <authorList>
            <person name="Mehari Y.T."/>
            <person name="Arivett B.A."/>
            <person name="Farone A.L."/>
            <person name="Gunderson J.H."/>
            <person name="Farone M.B."/>
        </authorList>
    </citation>
    <scope>NUCLEOTIDE SEQUENCE</scope>
    <source>
        <strain evidence="3">HT99</strain>
    </source>
</reference>
<comment type="caution">
    <text evidence="2">The sequence shown here is derived from an EMBL/GenBank/DDBJ whole genome shotgun (WGS) entry which is preliminary data.</text>
</comment>
<dbReference type="SUPFAM" id="SSF53067">
    <property type="entry name" value="Actin-like ATPase domain"/>
    <property type="match status" value="2"/>
</dbReference>
<reference evidence="2" key="1">
    <citation type="submission" date="2015-09" db="EMBL/GenBank/DDBJ databases">
        <title>Draft Genome Sequences of Two Novel Amoeba-resistant Intranuclear Bacteria, Candidatus Berkiella cookevillensis and Candidatus Berkiella aquae.</title>
        <authorList>
            <person name="Mehari Y.T."/>
            <person name="Arivett B.A."/>
            <person name="Farone A.L."/>
            <person name="Gunderson J.H."/>
            <person name="Farone M.B."/>
        </authorList>
    </citation>
    <scope>NUCLEOTIDE SEQUENCE [LARGE SCALE GENOMIC DNA]</scope>
    <source>
        <strain evidence="2">HT99</strain>
    </source>
</reference>
<feature type="domain" description="Ppx/GppA phosphatase N-terminal" evidence="1">
    <location>
        <begin position="61"/>
        <end position="323"/>
    </location>
</feature>
<dbReference type="EMBL" id="LKAJ01000011">
    <property type="protein sequence ID" value="KRG20449.1"/>
    <property type="molecule type" value="Genomic_DNA"/>
</dbReference>
<name>A0A0Q9YV07_9GAMM</name>
<sequence>MLNPSFEIKTGSTETAAAGAAEPITKIAYDIGSGGIKTTVISKILQKDGNVEEVVLDKRLPIQFARNLRLNKGQFSPDIVKLAIDSLKAFISEICNSSSDQKIEHYAVATAAFRQAENGKEVVQEISEAVGFPIDIISYKQEGLLAYYSAKTKLSEDKIIFDLGGGSMQFVYKSPDDALQIAGIDLGVETFTGELQKSLNNSTVSLNPFSEEKYQLAQNVAMKLIDQSIADMGSLKSLIKENLPVMCVGAVHNVAIYPIIEKIVGAGVSYSADNLEKTIMALLDKSDEELLAVEENINFAQILLPTLILSLAMMQRLGISQMQPLNVSNTLGLLQDIPVPFLSPARDLKKYC</sequence>
<dbReference type="PANTHER" id="PTHR30005">
    <property type="entry name" value="EXOPOLYPHOSPHATASE"/>
    <property type="match status" value="1"/>
</dbReference>
<accession>A0A0Q9YV07</accession>
<dbReference type="Pfam" id="PF02541">
    <property type="entry name" value="Ppx-GppA"/>
    <property type="match status" value="1"/>
</dbReference>
<dbReference type="PANTHER" id="PTHR30005:SF0">
    <property type="entry name" value="RETROGRADE REGULATION PROTEIN 2"/>
    <property type="match status" value="1"/>
</dbReference>
<dbReference type="RefSeq" id="WP_075066995.1">
    <property type="nucleotide sequence ID" value="NZ_LKAJ02000001.1"/>
</dbReference>